<protein>
    <submittedName>
        <fullName evidence="1">Uncharacterized protein</fullName>
    </submittedName>
</protein>
<evidence type="ECO:0000313" key="1">
    <source>
        <dbReference type="EMBL" id="KYM79066.1"/>
    </source>
</evidence>
<keyword evidence="2" id="KW-1185">Reference proteome</keyword>
<gene>
    <name evidence="1" type="ORF">ALC53_10620</name>
</gene>
<accession>A0A195B3K3</accession>
<name>A0A195B3K3_9HYME</name>
<reference evidence="1 2" key="1">
    <citation type="submission" date="2015-09" db="EMBL/GenBank/DDBJ databases">
        <title>Atta colombica WGS genome.</title>
        <authorList>
            <person name="Nygaard S."/>
            <person name="Hu H."/>
            <person name="Boomsma J."/>
            <person name="Zhang G."/>
        </authorList>
    </citation>
    <scope>NUCLEOTIDE SEQUENCE [LARGE SCALE GENOMIC DNA]</scope>
    <source>
        <strain evidence="1">Treedump-2</strain>
        <tissue evidence="1">Whole body</tissue>
    </source>
</reference>
<proteinExistence type="predicted"/>
<organism evidence="1 2">
    <name type="scientific">Atta colombica</name>
    <dbReference type="NCBI Taxonomy" id="520822"/>
    <lineage>
        <taxon>Eukaryota</taxon>
        <taxon>Metazoa</taxon>
        <taxon>Ecdysozoa</taxon>
        <taxon>Arthropoda</taxon>
        <taxon>Hexapoda</taxon>
        <taxon>Insecta</taxon>
        <taxon>Pterygota</taxon>
        <taxon>Neoptera</taxon>
        <taxon>Endopterygota</taxon>
        <taxon>Hymenoptera</taxon>
        <taxon>Apocrita</taxon>
        <taxon>Aculeata</taxon>
        <taxon>Formicoidea</taxon>
        <taxon>Formicidae</taxon>
        <taxon>Myrmicinae</taxon>
        <taxon>Atta</taxon>
    </lineage>
</organism>
<sequence>MQGCRHTAHSGTTVGPTKQHIDQYYNDKYVPSFSSESLSFSLIPPDFSGTSSFACAMTEKIIQFDPIGSELHRYNQFLV</sequence>
<evidence type="ECO:0000313" key="2">
    <source>
        <dbReference type="Proteomes" id="UP000078540"/>
    </source>
</evidence>
<dbReference type="Proteomes" id="UP000078540">
    <property type="component" value="Unassembled WGS sequence"/>
</dbReference>
<dbReference type="AlphaFoldDB" id="A0A195B3K3"/>
<dbReference type="EMBL" id="KQ976625">
    <property type="protein sequence ID" value="KYM79066.1"/>
    <property type="molecule type" value="Genomic_DNA"/>
</dbReference>